<dbReference type="InterPro" id="IPR036691">
    <property type="entry name" value="Endo/exonu/phosph_ase_sf"/>
</dbReference>
<dbReference type="AlphaFoldDB" id="A0AAQ3SY43"/>
<dbReference type="InterPro" id="IPR000477">
    <property type="entry name" value="RT_dom"/>
</dbReference>
<dbReference type="Pfam" id="PF03372">
    <property type="entry name" value="Exo_endo_phos"/>
    <property type="match status" value="1"/>
</dbReference>
<dbReference type="Proteomes" id="UP001341281">
    <property type="component" value="Chromosome 03"/>
</dbReference>
<dbReference type="Gene3D" id="3.60.10.10">
    <property type="entry name" value="Endonuclease/exonuclease/phosphatase"/>
    <property type="match status" value="1"/>
</dbReference>
<reference evidence="2 3" key="1">
    <citation type="submission" date="2024-02" db="EMBL/GenBank/DDBJ databases">
        <title>High-quality chromosome-scale genome assembly of Pensacola bahiagrass (Paspalum notatum Flugge var. saurae).</title>
        <authorList>
            <person name="Vega J.M."/>
            <person name="Podio M."/>
            <person name="Orjuela J."/>
            <person name="Siena L.A."/>
            <person name="Pessino S.C."/>
            <person name="Combes M.C."/>
            <person name="Mariac C."/>
            <person name="Albertini E."/>
            <person name="Pupilli F."/>
            <person name="Ortiz J.P.A."/>
            <person name="Leblanc O."/>
        </authorList>
    </citation>
    <scope>NUCLEOTIDE SEQUENCE [LARGE SCALE GENOMIC DNA]</scope>
    <source>
        <strain evidence="2">R1</strain>
        <tissue evidence="2">Leaf</tissue>
    </source>
</reference>
<dbReference type="InterPro" id="IPR043502">
    <property type="entry name" value="DNA/RNA_pol_sf"/>
</dbReference>
<dbReference type="PANTHER" id="PTHR31635:SF196">
    <property type="entry name" value="REVERSE TRANSCRIPTASE DOMAIN-CONTAINING PROTEIN-RELATED"/>
    <property type="match status" value="1"/>
</dbReference>
<feature type="domain" description="Reverse transcriptase" evidence="1">
    <location>
        <begin position="475"/>
        <end position="756"/>
    </location>
</feature>
<keyword evidence="3" id="KW-1185">Reference proteome</keyword>
<dbReference type="PANTHER" id="PTHR31635">
    <property type="entry name" value="REVERSE TRANSCRIPTASE DOMAIN-CONTAINING PROTEIN-RELATED"/>
    <property type="match status" value="1"/>
</dbReference>
<dbReference type="GO" id="GO:0003824">
    <property type="term" value="F:catalytic activity"/>
    <property type="evidence" value="ECO:0007669"/>
    <property type="project" value="InterPro"/>
</dbReference>
<evidence type="ECO:0000259" key="1">
    <source>
        <dbReference type="PROSITE" id="PS50878"/>
    </source>
</evidence>
<dbReference type="InterPro" id="IPR005135">
    <property type="entry name" value="Endo/exonuclease/phosphatase"/>
</dbReference>
<proteinExistence type="predicted"/>
<accession>A0AAQ3SY43</accession>
<dbReference type="PROSITE" id="PS50878">
    <property type="entry name" value="RT_POL"/>
    <property type="match status" value="1"/>
</dbReference>
<name>A0AAQ3SY43_PASNO</name>
<dbReference type="SUPFAM" id="SSF56672">
    <property type="entry name" value="DNA/RNA polymerases"/>
    <property type="match status" value="1"/>
</dbReference>
<dbReference type="EMBL" id="CP144747">
    <property type="protein sequence ID" value="WVZ63014.1"/>
    <property type="molecule type" value="Genomic_DNA"/>
</dbReference>
<dbReference type="CDD" id="cd01650">
    <property type="entry name" value="RT_nLTR_like"/>
    <property type="match status" value="1"/>
</dbReference>
<evidence type="ECO:0000313" key="2">
    <source>
        <dbReference type="EMBL" id="WVZ63014.1"/>
    </source>
</evidence>
<sequence length="897" mass="102482">MNLLSWNCRGVGGSLRSSKMCHLKRLMASTMAKVTFVSEVKTSKFSPHDLIENFSLQGCHVVRADGIYGGLWLLWTENVDIEVVKSSPNYILANVSFKCPRFVFRLVCLYGDPYHVRTNDIWSEVAAFVNVDNTPLFCMGDLNDLLNSDEKFSVARPNYNRISSFRTIINNCGLFDLGYNGSAYTWTNRRFSSNPTFERLDRCLENVAWCSLFPNTNVYHLPLIYGDHAPILAIPTSNSARKKRMFKFENWWLYENDFQEVSREAWQKSADMPFYERTKHLGFHLQRWSRKGKASLNNQLRKIEGEIANLQSLPPNSYDYSFEDKLIYEHACIQNKISEYYRQRCKKRWVTQGDRNTSFFHNSVIKRRRKNIIISIKNLDGSSATTNDQIAKCFINYFSGLFESNLQGMELVPDIPVSNIIRDDNLIAAPSKEEILNILKSMRGNAAPGPDGLNVVFYRAAWSWIGDDVYDLVESFYLIKHLPQGIKKTNIVLIPKKVTCSTPMDYRPISLCNVVYKIIAKSLSLKLQPYMPACINSSQYAFVKGRRITENIIIAHKIVHTFNQKKWNDCAFMLKLDLAKAFDRLEWIFIKQAMYRMGFDKYFIELVSACIEWPTFSVIVNGEAFGNFQSSRGIRQGCPLSPYLFIIAINELICRLQDAVTTGTISGIRLAPQTPPIHSLLFADDVLICGQATMQEAQVIKDILISFCNDSGQVPNWSKSSILFSTYTPMDTRENIKCLFQVPLMDHNSTHLGHPLFTSHIPKSKVYAFLKNKFKAKLRDKLCIPKGIGGLGIRDLAIVNEALITGLAWRMLDEPNTLWARILKGKYFSHTSFWRANTQGSKSWTWESILKNRSTRFHIVGATCGQGGQADWATKGATRGQRGLADWAIIKRELANE</sequence>
<gene>
    <name evidence="2" type="ORF">U9M48_012694</name>
</gene>
<protein>
    <recommendedName>
        <fullName evidence="1">Reverse transcriptase domain-containing protein</fullName>
    </recommendedName>
</protein>
<organism evidence="2 3">
    <name type="scientific">Paspalum notatum var. saurae</name>
    <dbReference type="NCBI Taxonomy" id="547442"/>
    <lineage>
        <taxon>Eukaryota</taxon>
        <taxon>Viridiplantae</taxon>
        <taxon>Streptophyta</taxon>
        <taxon>Embryophyta</taxon>
        <taxon>Tracheophyta</taxon>
        <taxon>Spermatophyta</taxon>
        <taxon>Magnoliopsida</taxon>
        <taxon>Liliopsida</taxon>
        <taxon>Poales</taxon>
        <taxon>Poaceae</taxon>
        <taxon>PACMAD clade</taxon>
        <taxon>Panicoideae</taxon>
        <taxon>Andropogonodae</taxon>
        <taxon>Paspaleae</taxon>
        <taxon>Paspalinae</taxon>
        <taxon>Paspalum</taxon>
    </lineage>
</organism>
<evidence type="ECO:0000313" key="3">
    <source>
        <dbReference type="Proteomes" id="UP001341281"/>
    </source>
</evidence>
<dbReference type="Pfam" id="PF00078">
    <property type="entry name" value="RVT_1"/>
    <property type="match status" value="1"/>
</dbReference>
<dbReference type="SUPFAM" id="SSF56219">
    <property type="entry name" value="DNase I-like"/>
    <property type="match status" value="1"/>
</dbReference>